<organism evidence="2 3">
    <name type="scientific">Ricinus communis</name>
    <name type="common">Castor bean</name>
    <dbReference type="NCBI Taxonomy" id="3988"/>
    <lineage>
        <taxon>Eukaryota</taxon>
        <taxon>Viridiplantae</taxon>
        <taxon>Streptophyta</taxon>
        <taxon>Embryophyta</taxon>
        <taxon>Tracheophyta</taxon>
        <taxon>Spermatophyta</taxon>
        <taxon>Magnoliopsida</taxon>
        <taxon>eudicotyledons</taxon>
        <taxon>Gunneridae</taxon>
        <taxon>Pentapetalae</taxon>
        <taxon>rosids</taxon>
        <taxon>fabids</taxon>
        <taxon>Malpighiales</taxon>
        <taxon>Euphorbiaceae</taxon>
        <taxon>Acalyphoideae</taxon>
        <taxon>Acalypheae</taxon>
        <taxon>Ricinus</taxon>
    </lineage>
</organism>
<feature type="compositionally biased region" description="Basic and acidic residues" evidence="1">
    <location>
        <begin position="37"/>
        <end position="50"/>
    </location>
</feature>
<gene>
    <name evidence="2" type="ORF">RCOM_0632610</name>
</gene>
<evidence type="ECO:0000313" key="2">
    <source>
        <dbReference type="EMBL" id="EEF42653.1"/>
    </source>
</evidence>
<keyword evidence="3" id="KW-1185">Reference proteome</keyword>
<evidence type="ECO:0000256" key="1">
    <source>
        <dbReference type="SAM" id="MobiDB-lite"/>
    </source>
</evidence>
<feature type="region of interest" description="Disordered" evidence="1">
    <location>
        <begin position="1"/>
        <end position="50"/>
    </location>
</feature>
<dbReference type="AlphaFoldDB" id="B9S111"/>
<proteinExistence type="predicted"/>
<protein>
    <submittedName>
        <fullName evidence="2">Uncharacterized protein</fullName>
    </submittedName>
</protein>
<dbReference type="InParanoid" id="B9S111"/>
<accession>B9S111</accession>
<sequence>MATTEATLYDGDLSSNVRQWWRHGDGGSGSGGSDSDSGNRVECEQGDRNI</sequence>
<reference evidence="3" key="1">
    <citation type="journal article" date="2010" name="Nat. Biotechnol.">
        <title>Draft genome sequence of the oilseed species Ricinus communis.</title>
        <authorList>
            <person name="Chan A.P."/>
            <person name="Crabtree J."/>
            <person name="Zhao Q."/>
            <person name="Lorenzi H."/>
            <person name="Orvis J."/>
            <person name="Puiu D."/>
            <person name="Melake-Berhan A."/>
            <person name="Jones K.M."/>
            <person name="Redman J."/>
            <person name="Chen G."/>
            <person name="Cahoon E.B."/>
            <person name="Gedil M."/>
            <person name="Stanke M."/>
            <person name="Haas B.J."/>
            <person name="Wortman J.R."/>
            <person name="Fraser-Liggett C.M."/>
            <person name="Ravel J."/>
            <person name="Rabinowicz P.D."/>
        </authorList>
    </citation>
    <scope>NUCLEOTIDE SEQUENCE [LARGE SCALE GENOMIC DNA]</scope>
    <source>
        <strain evidence="3">cv. Hale</strain>
    </source>
</reference>
<dbReference type="Proteomes" id="UP000008311">
    <property type="component" value="Unassembled WGS sequence"/>
</dbReference>
<name>B9S111_RICCO</name>
<dbReference type="EMBL" id="EQ973842">
    <property type="protein sequence ID" value="EEF42653.1"/>
    <property type="molecule type" value="Genomic_DNA"/>
</dbReference>
<evidence type="ECO:0000313" key="3">
    <source>
        <dbReference type="Proteomes" id="UP000008311"/>
    </source>
</evidence>